<dbReference type="InterPro" id="IPR000772">
    <property type="entry name" value="Ricin_B_lectin"/>
</dbReference>
<dbReference type="InterPro" id="IPR035992">
    <property type="entry name" value="Ricin_B-like_lectins"/>
</dbReference>
<dbReference type="Gene3D" id="3.20.20.80">
    <property type="entry name" value="Glycosidases"/>
    <property type="match status" value="1"/>
</dbReference>
<comment type="caution">
    <text evidence="14">The sequence shown here is derived from an EMBL/GenBank/DDBJ whole genome shotgun (WGS) entry which is preliminary data.</text>
</comment>
<evidence type="ECO:0000256" key="1">
    <source>
        <dbReference type="ARBA" id="ARBA00000681"/>
    </source>
</evidence>
<reference evidence="14 15" key="1">
    <citation type="submission" date="2016-08" db="EMBL/GenBank/DDBJ databases">
        <title>A Parts List for Fungal Cellulosomes Revealed by Comparative Genomics.</title>
        <authorList>
            <consortium name="DOE Joint Genome Institute"/>
            <person name="Haitjema C.H."/>
            <person name="Gilmore S.P."/>
            <person name="Henske J.K."/>
            <person name="Solomon K.V."/>
            <person name="De Groot R."/>
            <person name="Kuo A."/>
            <person name="Mondo S.J."/>
            <person name="Salamov A.A."/>
            <person name="Labutti K."/>
            <person name="Zhao Z."/>
            <person name="Chiniquy J."/>
            <person name="Barry K."/>
            <person name="Brewer H.M."/>
            <person name="Purvine S.O."/>
            <person name="Wright A.T."/>
            <person name="Boxma B."/>
            <person name="Van Alen T."/>
            <person name="Hackstein J.H."/>
            <person name="Baker S.E."/>
            <person name="Grigoriev I.V."/>
            <person name="O'Malley M.A."/>
        </authorList>
    </citation>
    <scope>NUCLEOTIDE SEQUENCE [LARGE SCALE GENOMIC DNA]</scope>
    <source>
        <strain evidence="14 15">G1</strain>
    </source>
</reference>
<dbReference type="PANTHER" id="PTHR31490">
    <property type="entry name" value="GLYCOSYL HYDROLASE"/>
    <property type="match status" value="1"/>
</dbReference>
<gene>
    <name evidence="14" type="ORF">LY90DRAFT_462323</name>
</gene>
<evidence type="ECO:0000256" key="10">
    <source>
        <dbReference type="PROSITE-ProRule" id="PRU10061"/>
    </source>
</evidence>
<comment type="catalytic activity">
    <reaction evidence="1 11">
        <text>Endohydrolysis of (1-&gt;4)-beta-D-xylosidic linkages in xylans.</text>
        <dbReference type="EC" id="3.2.1.8"/>
    </reaction>
</comment>
<keyword evidence="8 11" id="KW-0326">Glycosidase</keyword>
<dbReference type="PANTHER" id="PTHR31490:SF88">
    <property type="entry name" value="BETA-XYLANASE"/>
    <property type="match status" value="1"/>
</dbReference>
<feature type="domain" description="GH10" evidence="12">
    <location>
        <begin position="16"/>
        <end position="329"/>
    </location>
</feature>
<evidence type="ECO:0000256" key="8">
    <source>
        <dbReference type="ARBA" id="ARBA00023295"/>
    </source>
</evidence>
<dbReference type="InterPro" id="IPR031158">
    <property type="entry name" value="GH10_AS"/>
</dbReference>
<keyword evidence="4" id="KW-0732">Signal</keyword>
<dbReference type="Pfam" id="PF00331">
    <property type="entry name" value="Glyco_hydro_10"/>
    <property type="match status" value="1"/>
</dbReference>
<dbReference type="SUPFAM" id="SSF64571">
    <property type="entry name" value="Cellulose docking domain, dockering"/>
    <property type="match status" value="2"/>
</dbReference>
<keyword evidence="15" id="KW-1185">Reference proteome</keyword>
<organism evidence="14 15">
    <name type="scientific">Neocallimastix californiae</name>
    <dbReference type="NCBI Taxonomy" id="1754190"/>
    <lineage>
        <taxon>Eukaryota</taxon>
        <taxon>Fungi</taxon>
        <taxon>Fungi incertae sedis</taxon>
        <taxon>Chytridiomycota</taxon>
        <taxon>Chytridiomycota incertae sedis</taxon>
        <taxon>Neocallimastigomycetes</taxon>
        <taxon>Neocallimastigales</taxon>
        <taxon>Neocallimastigaceae</taxon>
        <taxon>Neocallimastix</taxon>
    </lineage>
</organism>
<dbReference type="InterPro" id="IPR044846">
    <property type="entry name" value="GH10"/>
</dbReference>
<dbReference type="Proteomes" id="UP000193920">
    <property type="component" value="Unassembled WGS sequence"/>
</dbReference>
<feature type="active site" description="Nucleophile" evidence="10">
    <location>
        <position position="253"/>
    </location>
</feature>
<dbReference type="GO" id="GO:0031176">
    <property type="term" value="F:endo-1,4-beta-xylanase activity"/>
    <property type="evidence" value="ECO:0007669"/>
    <property type="project" value="UniProtKB-EC"/>
</dbReference>
<comment type="similarity">
    <text evidence="2 11">Belongs to the glycosyl hydrolase 10 (cellulase F) family.</text>
</comment>
<dbReference type="PRINTS" id="PR00134">
    <property type="entry name" value="GLHYDRLASE10"/>
</dbReference>
<evidence type="ECO:0000256" key="6">
    <source>
        <dbReference type="ARBA" id="ARBA00022801"/>
    </source>
</evidence>
<dbReference type="PROSITE" id="PS51760">
    <property type="entry name" value="GH10_2"/>
    <property type="match status" value="1"/>
</dbReference>
<keyword evidence="5" id="KW-0677">Repeat</keyword>
<keyword evidence="9 11" id="KW-0624">Polysaccharide degradation</keyword>
<evidence type="ECO:0000256" key="4">
    <source>
        <dbReference type="ARBA" id="ARBA00022729"/>
    </source>
</evidence>
<name>A0A1Y2ANN0_9FUNG</name>
<dbReference type="AlphaFoldDB" id="A0A1Y2ANN0"/>
<evidence type="ECO:0000256" key="11">
    <source>
        <dbReference type="RuleBase" id="RU361174"/>
    </source>
</evidence>
<feature type="domain" description="CBM10" evidence="13">
    <location>
        <begin position="513"/>
        <end position="549"/>
    </location>
</feature>
<dbReference type="SUPFAM" id="SSF51445">
    <property type="entry name" value="(Trans)glycosidases"/>
    <property type="match status" value="1"/>
</dbReference>
<accession>A0A1Y2ANN0</accession>
<feature type="domain" description="CBM10" evidence="13">
    <location>
        <begin position="559"/>
        <end position="595"/>
    </location>
</feature>
<proteinExistence type="inferred from homology"/>
<evidence type="ECO:0000259" key="13">
    <source>
        <dbReference type="PROSITE" id="PS51763"/>
    </source>
</evidence>
<dbReference type="InterPro" id="IPR001000">
    <property type="entry name" value="GH10_dom"/>
</dbReference>
<dbReference type="EMBL" id="MCOG01000225">
    <property type="protein sequence ID" value="ORY24161.1"/>
    <property type="molecule type" value="Genomic_DNA"/>
</dbReference>
<dbReference type="Pfam" id="PF02013">
    <property type="entry name" value="CBM_10"/>
    <property type="match status" value="2"/>
</dbReference>
<sequence length="599" mass="66332">MKFSSAFAIATLAASANGYELLRDAAKGFRIGAATNTIHYNNPNYINAMKAFNYMVAENACKFVSIQYTKGKFNFDDCDNHLKKAKELGMAFRGHALIWHAMAPGWLEREDGNTMKQSIINHITTVLKHYEGKIDTWDVVNEALDDSSNGNGWKLRNSFLYQKVPDFIDIAFQTARKVSPNTKLFYNDYNTEGIWGKSESCYQFIADMKKRNIPIDGVGIQYHVGINVQPKFEKINNLISRYCKLGVEVHITELDVSCDDNCRDADGGESKQGQVYTNALKACLNNSCCTGFLVWGIGDKDSWRGVESKPLLFDANYQPKGQYTAILNTLKSTPAASLNGNPYSENPSYDIEPENKAVKLNDGWYYIKNTGSGKYLNVKDGKAASTQNVVIGSSKQKWKLTNNSDNTVTLLSEVGDFMLDVNGGSSDNGANIQIYNAYGGDAQKFVIRETSQANVYVVSTKVSSGYKVLDVENEGKYDGSNICQWENGERSNQTWTFESAGGSSNDDTPTGSACWSVGLGYQCCKSCNVEYKDNDGEWGIENNKWCGISKDCATQNSNSCVGAQGYPCCKSTCDVYSTDNDGKWGIENNDWCLIDKSKC</sequence>
<dbReference type="SUPFAM" id="SSF50370">
    <property type="entry name" value="Ricin B-like lectins"/>
    <property type="match status" value="1"/>
</dbReference>
<dbReference type="GO" id="GO:0045493">
    <property type="term" value="P:xylan catabolic process"/>
    <property type="evidence" value="ECO:0007669"/>
    <property type="project" value="UniProtKB-KW"/>
</dbReference>
<protein>
    <recommendedName>
        <fullName evidence="11">Beta-xylanase</fullName>
        <ecNumber evidence="11">3.2.1.8</ecNumber>
    </recommendedName>
</protein>
<evidence type="ECO:0000256" key="5">
    <source>
        <dbReference type="ARBA" id="ARBA00022737"/>
    </source>
</evidence>
<keyword evidence="3" id="KW-0858">Xylan degradation</keyword>
<dbReference type="PROSITE" id="PS00591">
    <property type="entry name" value="GH10_1"/>
    <property type="match status" value="1"/>
</dbReference>
<dbReference type="PROSITE" id="PS51763">
    <property type="entry name" value="CBM10"/>
    <property type="match status" value="2"/>
</dbReference>
<dbReference type="STRING" id="1754190.A0A1Y2ANN0"/>
<evidence type="ECO:0000313" key="14">
    <source>
        <dbReference type="EMBL" id="ORY24161.1"/>
    </source>
</evidence>
<evidence type="ECO:0000256" key="2">
    <source>
        <dbReference type="ARBA" id="ARBA00007495"/>
    </source>
</evidence>
<dbReference type="InterPro" id="IPR017853">
    <property type="entry name" value="GH"/>
</dbReference>
<keyword evidence="7 11" id="KW-0119">Carbohydrate metabolism</keyword>
<dbReference type="Gene3D" id="2.80.10.50">
    <property type="match status" value="2"/>
</dbReference>
<dbReference type="SMART" id="SM00458">
    <property type="entry name" value="RICIN"/>
    <property type="match status" value="1"/>
</dbReference>
<evidence type="ECO:0000256" key="9">
    <source>
        <dbReference type="ARBA" id="ARBA00023326"/>
    </source>
</evidence>
<dbReference type="CDD" id="cd00161">
    <property type="entry name" value="beta-trefoil_Ricin-like"/>
    <property type="match status" value="1"/>
</dbReference>
<dbReference type="InterPro" id="IPR009034">
    <property type="entry name" value="Dockerin_dom_fun_sf"/>
</dbReference>
<evidence type="ECO:0000256" key="3">
    <source>
        <dbReference type="ARBA" id="ARBA00022651"/>
    </source>
</evidence>
<dbReference type="Pfam" id="PF14200">
    <property type="entry name" value="RicinB_lectin_2"/>
    <property type="match status" value="2"/>
</dbReference>
<dbReference type="PROSITE" id="PS50231">
    <property type="entry name" value="RICIN_B_LECTIN"/>
    <property type="match status" value="1"/>
</dbReference>
<dbReference type="EC" id="3.2.1.8" evidence="11"/>
<evidence type="ECO:0000259" key="12">
    <source>
        <dbReference type="PROSITE" id="PS51760"/>
    </source>
</evidence>
<dbReference type="InterPro" id="IPR002883">
    <property type="entry name" value="CBM10/Dockerin_dom"/>
</dbReference>
<keyword evidence="6 11" id="KW-0378">Hydrolase</keyword>
<dbReference type="Gene3D" id="3.90.1220.10">
    <property type="entry name" value="Cellulose docking domain, dockering"/>
    <property type="match status" value="2"/>
</dbReference>
<evidence type="ECO:0000256" key="7">
    <source>
        <dbReference type="ARBA" id="ARBA00023277"/>
    </source>
</evidence>
<evidence type="ECO:0000313" key="15">
    <source>
        <dbReference type="Proteomes" id="UP000193920"/>
    </source>
</evidence>
<dbReference type="OrthoDB" id="3055998at2759"/>
<dbReference type="SMART" id="SM00633">
    <property type="entry name" value="Glyco_10"/>
    <property type="match status" value="1"/>
</dbReference>